<dbReference type="Gene3D" id="1.10.3300.10">
    <property type="entry name" value="Jann2411-like domain"/>
    <property type="match status" value="1"/>
</dbReference>
<proteinExistence type="predicted"/>
<dbReference type="Proteomes" id="UP000054197">
    <property type="component" value="Unassembled WGS sequence"/>
</dbReference>
<dbReference type="SUPFAM" id="SSF160904">
    <property type="entry name" value="Jann2411-like"/>
    <property type="match status" value="1"/>
</dbReference>
<dbReference type="AlphaFoldDB" id="A0A0W0HVG2"/>
<dbReference type="EMBL" id="LKEF01000019">
    <property type="protein sequence ID" value="KTB64985.1"/>
    <property type="molecule type" value="Genomic_DNA"/>
</dbReference>
<evidence type="ECO:0000259" key="1">
    <source>
        <dbReference type="Pfam" id="PF11706"/>
    </source>
</evidence>
<evidence type="ECO:0000313" key="2">
    <source>
        <dbReference type="EMBL" id="KTB64985.1"/>
    </source>
</evidence>
<protein>
    <recommendedName>
        <fullName evidence="1">Zinc finger CGNR domain-containing protein</fullName>
    </recommendedName>
</protein>
<name>A0A0W0HVG2_PSEFL</name>
<evidence type="ECO:0000313" key="3">
    <source>
        <dbReference type="Proteomes" id="UP000054197"/>
    </source>
</evidence>
<accession>A0A0W0HVG2</accession>
<comment type="caution">
    <text evidence="2">The sequence shown here is derived from an EMBL/GenBank/DDBJ whole genome shotgun (WGS) entry which is preliminary data.</text>
</comment>
<sequence>MAISTPSVAPLEPYVLADEPVLDMLNTLATIDGVPWDFWQADADVQRWLVRLQWAEAGGIPVFDDGALLRAARELREVIRELVAARKQGQAGNPAALNGFLRKAVSHPQLLWPATGAPQLERQRKVQAAEQFLSPIAEAAANLLVAGDFNLIRRCEHPECILWFYDRTKAHKRRWCSMALCGNRHKVAEFRKRKLGL</sequence>
<gene>
    <name evidence="2" type="ORF">AO063_23495</name>
</gene>
<dbReference type="Pfam" id="PF07336">
    <property type="entry name" value="ABATE"/>
    <property type="match status" value="1"/>
</dbReference>
<dbReference type="RefSeq" id="WP_058420349.1">
    <property type="nucleotide sequence ID" value="NZ_LKEF01000019.1"/>
</dbReference>
<organism evidence="2 3">
    <name type="scientific">Pseudomonas fluorescens ICMP 11288</name>
    <dbReference type="NCBI Taxonomy" id="1198309"/>
    <lineage>
        <taxon>Bacteria</taxon>
        <taxon>Pseudomonadati</taxon>
        <taxon>Pseudomonadota</taxon>
        <taxon>Gammaproteobacteria</taxon>
        <taxon>Pseudomonadales</taxon>
        <taxon>Pseudomonadaceae</taxon>
        <taxon>Pseudomonas</taxon>
    </lineage>
</organism>
<dbReference type="InterPro" id="IPR021005">
    <property type="entry name" value="Znf_CGNR"/>
</dbReference>
<reference evidence="2 3" key="1">
    <citation type="submission" date="2015-09" db="EMBL/GenBank/DDBJ databases">
        <title>Genome sequence of ICMP 11288.</title>
        <authorList>
            <person name="Visnovsky S."/>
            <person name="Lu A."/>
            <person name="Panda P."/>
            <person name="Pitman A."/>
        </authorList>
    </citation>
    <scope>NUCLEOTIDE SEQUENCE [LARGE SCALE GENOMIC DNA]</scope>
    <source>
        <strain evidence="2 3">ICMP 11288</strain>
    </source>
</reference>
<dbReference type="Pfam" id="PF11706">
    <property type="entry name" value="zf-CGNR"/>
    <property type="match status" value="1"/>
</dbReference>
<dbReference type="InterPro" id="IPR010852">
    <property type="entry name" value="ABATE"/>
</dbReference>
<dbReference type="InterPro" id="IPR023286">
    <property type="entry name" value="ABATE_dom_sf"/>
</dbReference>
<dbReference type="PANTHER" id="PTHR35525:SF3">
    <property type="entry name" value="BLL6575 PROTEIN"/>
    <property type="match status" value="1"/>
</dbReference>
<feature type="domain" description="Zinc finger CGNR" evidence="1">
    <location>
        <begin position="152"/>
        <end position="194"/>
    </location>
</feature>
<dbReference type="PANTHER" id="PTHR35525">
    <property type="entry name" value="BLL6575 PROTEIN"/>
    <property type="match status" value="1"/>
</dbReference>